<dbReference type="RefSeq" id="WP_380969642.1">
    <property type="nucleotide sequence ID" value="NZ_JBHTCO010000044.1"/>
</dbReference>
<accession>A0ABW2Q0U7</accession>
<keyword evidence="1" id="KW-0472">Membrane</keyword>
<evidence type="ECO:0000313" key="2">
    <source>
        <dbReference type="EMBL" id="MFC7395269.1"/>
    </source>
</evidence>
<sequence length="147" mass="17075">MVLAIASLIVFIILVAISKKRITKVDLYTTSLFAVILSYTVDFILGGKYQLYGYFKPGVTYSDFIVILGIYPAINMLFLNYFPFKKRVWLKAVYIILWSLFAIGYEWLAVKAGLFYHSGWKLWYSVPIYPILYLILLGNLKFTQKLQ</sequence>
<dbReference type="NCBIfam" id="NF041644">
    <property type="entry name" value="CBO0543_fam"/>
    <property type="match status" value="1"/>
</dbReference>
<evidence type="ECO:0000313" key="3">
    <source>
        <dbReference type="Proteomes" id="UP001596505"/>
    </source>
</evidence>
<protein>
    <submittedName>
        <fullName evidence="2">CBO0543 family protein</fullName>
    </submittedName>
</protein>
<name>A0ABW2Q0U7_9BACL</name>
<feature type="transmembrane region" description="Helical" evidence="1">
    <location>
        <begin position="122"/>
        <end position="140"/>
    </location>
</feature>
<feature type="transmembrane region" description="Helical" evidence="1">
    <location>
        <begin position="28"/>
        <end position="47"/>
    </location>
</feature>
<feature type="transmembrane region" description="Helical" evidence="1">
    <location>
        <begin position="88"/>
        <end position="110"/>
    </location>
</feature>
<dbReference type="Proteomes" id="UP001596505">
    <property type="component" value="Unassembled WGS sequence"/>
</dbReference>
<keyword evidence="1" id="KW-0812">Transmembrane</keyword>
<keyword evidence="1" id="KW-1133">Transmembrane helix</keyword>
<keyword evidence="3" id="KW-1185">Reference proteome</keyword>
<organism evidence="2 3">
    <name type="scientific">Scopulibacillus cellulosilyticus</name>
    <dbReference type="NCBI Taxonomy" id="2665665"/>
    <lineage>
        <taxon>Bacteria</taxon>
        <taxon>Bacillati</taxon>
        <taxon>Bacillota</taxon>
        <taxon>Bacilli</taxon>
        <taxon>Bacillales</taxon>
        <taxon>Sporolactobacillaceae</taxon>
        <taxon>Scopulibacillus</taxon>
    </lineage>
</organism>
<comment type="caution">
    <text evidence="2">The sequence shown here is derived from an EMBL/GenBank/DDBJ whole genome shotgun (WGS) entry which is preliminary data.</text>
</comment>
<proteinExistence type="predicted"/>
<dbReference type="InterPro" id="IPR048147">
    <property type="entry name" value="CBO0543-like"/>
</dbReference>
<evidence type="ECO:0000256" key="1">
    <source>
        <dbReference type="SAM" id="Phobius"/>
    </source>
</evidence>
<reference evidence="3" key="1">
    <citation type="journal article" date="2019" name="Int. J. Syst. Evol. Microbiol.">
        <title>The Global Catalogue of Microorganisms (GCM) 10K type strain sequencing project: providing services to taxonomists for standard genome sequencing and annotation.</title>
        <authorList>
            <consortium name="The Broad Institute Genomics Platform"/>
            <consortium name="The Broad Institute Genome Sequencing Center for Infectious Disease"/>
            <person name="Wu L."/>
            <person name="Ma J."/>
        </authorList>
    </citation>
    <scope>NUCLEOTIDE SEQUENCE [LARGE SCALE GENOMIC DNA]</scope>
    <source>
        <strain evidence="3">CGMCC 1.16305</strain>
    </source>
</reference>
<dbReference type="EMBL" id="JBHTCO010000044">
    <property type="protein sequence ID" value="MFC7395269.1"/>
    <property type="molecule type" value="Genomic_DNA"/>
</dbReference>
<gene>
    <name evidence="2" type="ORF">ACFQRG_20375</name>
</gene>
<feature type="transmembrane region" description="Helical" evidence="1">
    <location>
        <begin position="59"/>
        <end position="82"/>
    </location>
</feature>